<protein>
    <submittedName>
        <fullName evidence="1">Uncharacterized protein</fullName>
    </submittedName>
</protein>
<reference evidence="1" key="1">
    <citation type="submission" date="2022-06" db="EMBL/GenBank/DDBJ databases">
        <authorList>
            <person name="Legras J.-L."/>
            <person name="Devillers H."/>
            <person name="Grondin C."/>
        </authorList>
    </citation>
    <scope>NUCLEOTIDE SEQUENCE</scope>
    <source>
        <strain evidence="1">CLIB 1444</strain>
    </source>
</reference>
<name>A0ACA9Y4E8_9ASCO</name>
<dbReference type="Proteomes" id="UP001152531">
    <property type="component" value="Unassembled WGS sequence"/>
</dbReference>
<sequence length="1328" mass="156761">MSELESLIALLEKLYRESHSEGDVISLMYNCLTQTSNILRYNHYPNHTLNLTAIYNKYKTEDLKLRVYTQEGHKSGVVFNKSSILTIMRNPTPPISNHFQLLANQLRDIRHQYDDTVIIDNLSELFRQFHAISEDCETHLIEFLNKIFNNELRQLSNIPVQLEESQILLNDEEINRLASLVDLSTVNEQSTFTSFQGFQNIQGFKSNDKNFTNLFYFFLQILGARIGASPVNYDFTDILKQMLHLYKSHCMVSWIEIDDDKLHKMKFDTLVEFFLNPYNVSSEKKQELTICTNLVQNFKFFSDPTDVEFQLSLPSSPEMKHINTSVTSEVILLEDDRMELINNVNNLIPQLSGFTFDFDSRFQKNLDTFIQLLNLNDELVVSNDLDYLNDMIILINKLVDYDNEDTNVNGEEIYQTAYHLYQLHKLLSSEFDEPDATDLMKFVVFRSKLQASKMKRILKSWNLEVLTLSQLEHNQKNWSKYSDTLKKHSVMKIWMNSLGKQHHLIRASDNYYNKKLQLAILLRWLPKLKQVEHLHTKETEFITKKTFSKWLSLHRQNKEREQRALDYNKKATQSSFLSSWKSKDSSFKDLQQISIEFDGQRQLNIDNIVLKYVFDQWTAPVIESGLSDKLKILHHQEKLVILSKYFEVLKQKYLHGLRINQIIKSSNVTLVKFFFQKWKHLHQLKMLAKAFDSQRQLIIKRNLLLNWQRATDLNSIVEDFQRRKIVPQFFKNWKLKLRLKLKLTDLNSLDRSALVNIQTSVFFKKWQHERMAKDLVRHFDTNLKRDFFIKWVNKISKLQEMQALSLELNDDNNQRYHLKLWLHNLQYQKDLPGVADSFYGRKFFSKIETKFKRNEHLELLSSNYMKDHPIRSRLTLADEINVHSVLKQWKLQKEKKFQESAEWKLIFFNEKIVKPNMQRSMITLWVQKYNLHKSIDNELSLKCDRFLAQSNLTKFFFSKWKKKLQRVKELEHQSGAFEQALLYKKFTVIWYDRFVATQHLEEIAQQLQDQKEWDKQNQILNDWSMKYFKITRNHQSCDMFIKRWDSSKMKSLFELWHYKLQEHRSNQTFDAGNQTENIFLDDSFDSPLDSRKRSPTYLSSPVKEPNTPSTNISPSRIQTSIRLKNQKIQALKNHYGKARDSVSRPVLKPVKTERFRLSPPERPNFSSTPAKDSPSPPPREFSSSPRITQDPGTSNRSEIKLRRKSSSPLKFEDPSNISVETKPHDSKPFISVDQSSDILPESFSDSIFHLKSLRNLSMDDLESPPPPPPIRSSKYVPLSPLITSTSLDDIETAKRLRKIKPIIIPESDDDLIVSPVNTIKRKSVNYQL</sequence>
<accession>A0ACA9Y4E8</accession>
<comment type="caution">
    <text evidence="1">The sequence shown here is derived from an EMBL/GenBank/DDBJ whole genome shotgun (WGS) entry which is preliminary data.</text>
</comment>
<dbReference type="EMBL" id="CALSDN010000002">
    <property type="protein sequence ID" value="CAH6719671.1"/>
    <property type="molecule type" value="Genomic_DNA"/>
</dbReference>
<proteinExistence type="predicted"/>
<keyword evidence="2" id="KW-1185">Reference proteome</keyword>
<organism evidence="1 2">
    <name type="scientific">[Candida] jaroonii</name>
    <dbReference type="NCBI Taxonomy" id="467808"/>
    <lineage>
        <taxon>Eukaryota</taxon>
        <taxon>Fungi</taxon>
        <taxon>Dikarya</taxon>
        <taxon>Ascomycota</taxon>
        <taxon>Saccharomycotina</taxon>
        <taxon>Pichiomycetes</taxon>
        <taxon>Debaryomycetaceae</taxon>
        <taxon>Yamadazyma</taxon>
    </lineage>
</organism>
<evidence type="ECO:0000313" key="2">
    <source>
        <dbReference type="Proteomes" id="UP001152531"/>
    </source>
</evidence>
<evidence type="ECO:0000313" key="1">
    <source>
        <dbReference type="EMBL" id="CAH6719671.1"/>
    </source>
</evidence>
<gene>
    <name evidence="1" type="ORF">CLIB1444_02S13872</name>
</gene>